<proteinExistence type="predicted"/>
<name>A0AAE0ZZE1_9GAST</name>
<evidence type="ECO:0000313" key="1">
    <source>
        <dbReference type="EMBL" id="KAK3778414.1"/>
    </source>
</evidence>
<sequence>MSGQGQLMDDGRLLNQWGAYPLPLPETSILQIYGQATIEYQGFKKKSLVDRGISGHARLGIDVDSHAMYKNALT</sequence>
<dbReference type="AlphaFoldDB" id="A0AAE0ZZE1"/>
<reference evidence="1" key="1">
    <citation type="journal article" date="2023" name="G3 (Bethesda)">
        <title>A reference genome for the long-term kleptoplast-retaining sea slug Elysia crispata morphotype clarki.</title>
        <authorList>
            <person name="Eastman K.E."/>
            <person name="Pendleton A.L."/>
            <person name="Shaikh M.A."/>
            <person name="Suttiyut T."/>
            <person name="Ogas R."/>
            <person name="Tomko P."/>
            <person name="Gavelis G."/>
            <person name="Widhalm J.R."/>
            <person name="Wisecaver J.H."/>
        </authorList>
    </citation>
    <scope>NUCLEOTIDE SEQUENCE</scope>
    <source>
        <strain evidence="1">ECLA1</strain>
    </source>
</reference>
<organism evidence="1 2">
    <name type="scientific">Elysia crispata</name>
    <name type="common">lettuce slug</name>
    <dbReference type="NCBI Taxonomy" id="231223"/>
    <lineage>
        <taxon>Eukaryota</taxon>
        <taxon>Metazoa</taxon>
        <taxon>Spiralia</taxon>
        <taxon>Lophotrochozoa</taxon>
        <taxon>Mollusca</taxon>
        <taxon>Gastropoda</taxon>
        <taxon>Heterobranchia</taxon>
        <taxon>Euthyneura</taxon>
        <taxon>Panpulmonata</taxon>
        <taxon>Sacoglossa</taxon>
        <taxon>Placobranchoidea</taxon>
        <taxon>Plakobranchidae</taxon>
        <taxon>Elysia</taxon>
    </lineage>
</organism>
<protein>
    <submittedName>
        <fullName evidence="1">Uncharacterized protein</fullName>
    </submittedName>
</protein>
<keyword evidence="2" id="KW-1185">Reference proteome</keyword>
<comment type="caution">
    <text evidence="1">The sequence shown here is derived from an EMBL/GenBank/DDBJ whole genome shotgun (WGS) entry which is preliminary data.</text>
</comment>
<accession>A0AAE0ZZE1</accession>
<gene>
    <name evidence="1" type="ORF">RRG08_014041</name>
</gene>
<evidence type="ECO:0000313" key="2">
    <source>
        <dbReference type="Proteomes" id="UP001283361"/>
    </source>
</evidence>
<dbReference type="Proteomes" id="UP001283361">
    <property type="component" value="Unassembled WGS sequence"/>
</dbReference>
<dbReference type="EMBL" id="JAWDGP010002956">
    <property type="protein sequence ID" value="KAK3778414.1"/>
    <property type="molecule type" value="Genomic_DNA"/>
</dbReference>